<accession>A0A1Y1WL37</accession>
<keyword evidence="2" id="KW-1185">Reference proteome</keyword>
<dbReference type="Proteomes" id="UP000193922">
    <property type="component" value="Unassembled WGS sequence"/>
</dbReference>
<organism evidence="1 2">
    <name type="scientific">Linderina pennispora</name>
    <dbReference type="NCBI Taxonomy" id="61395"/>
    <lineage>
        <taxon>Eukaryota</taxon>
        <taxon>Fungi</taxon>
        <taxon>Fungi incertae sedis</taxon>
        <taxon>Zoopagomycota</taxon>
        <taxon>Kickxellomycotina</taxon>
        <taxon>Kickxellomycetes</taxon>
        <taxon>Kickxellales</taxon>
        <taxon>Kickxellaceae</taxon>
        <taxon>Linderina</taxon>
    </lineage>
</organism>
<dbReference type="AlphaFoldDB" id="A0A1Y1WL37"/>
<proteinExistence type="predicted"/>
<dbReference type="EMBL" id="MCFD01000001">
    <property type="protein sequence ID" value="ORX74279.1"/>
    <property type="molecule type" value="Genomic_DNA"/>
</dbReference>
<evidence type="ECO:0000313" key="2">
    <source>
        <dbReference type="Proteomes" id="UP000193922"/>
    </source>
</evidence>
<reference evidence="1 2" key="1">
    <citation type="submission" date="2016-07" db="EMBL/GenBank/DDBJ databases">
        <title>Pervasive Adenine N6-methylation of Active Genes in Fungi.</title>
        <authorList>
            <consortium name="DOE Joint Genome Institute"/>
            <person name="Mondo S.J."/>
            <person name="Dannebaum R.O."/>
            <person name="Kuo R.C."/>
            <person name="Labutti K."/>
            <person name="Haridas S."/>
            <person name="Kuo A."/>
            <person name="Salamov A."/>
            <person name="Ahrendt S.R."/>
            <person name="Lipzen A."/>
            <person name="Sullivan W."/>
            <person name="Andreopoulos W.B."/>
            <person name="Clum A."/>
            <person name="Lindquist E."/>
            <person name="Daum C."/>
            <person name="Ramamoorthy G.K."/>
            <person name="Gryganskyi A."/>
            <person name="Culley D."/>
            <person name="Magnuson J.K."/>
            <person name="James T.Y."/>
            <person name="O'Malley M.A."/>
            <person name="Stajich J.E."/>
            <person name="Spatafora J.W."/>
            <person name="Visel A."/>
            <person name="Grigoriev I.V."/>
        </authorList>
    </citation>
    <scope>NUCLEOTIDE SEQUENCE [LARGE SCALE GENOMIC DNA]</scope>
    <source>
        <strain evidence="1 2">ATCC 12442</strain>
    </source>
</reference>
<evidence type="ECO:0000313" key="1">
    <source>
        <dbReference type="EMBL" id="ORX74279.1"/>
    </source>
</evidence>
<protein>
    <submittedName>
        <fullName evidence="1">Uncharacterized protein</fullName>
    </submittedName>
</protein>
<dbReference type="RefSeq" id="XP_040747490.1">
    <property type="nucleotide sequence ID" value="XM_040889607.1"/>
</dbReference>
<comment type="caution">
    <text evidence="1">The sequence shown here is derived from an EMBL/GenBank/DDBJ whole genome shotgun (WGS) entry which is preliminary data.</text>
</comment>
<gene>
    <name evidence="1" type="ORF">DL89DRAFT_280724</name>
</gene>
<sequence length="322" mass="35717">MSTPRNTMCIGKLADRLSSCITSQLPACGYFYGYGSIRGGASDAPSTDTATSKSAASTPPVLELLDILTHIKTVMSTKLPPLMLAVYKDMLTHTINKHNLNATMPTISGDLKEDIANQCDAMSKFSEKAEMFIQTTSKLVAEYIEFTSDIIQSSTQTVKDTSDNILNDPQMVPFNIADFAVGPSKYLTKLAPESMPSSQRVRYWKALLCLYAPPLVQYFVETEIKDITGLTDMLCKLNRAFTINSSIQTINQEREFANSSDVELRDIVAKFTVHQNYNLHNKFCGVAMLAAVCTHSQQMRIVKMLGPKNLQPLASINFRGYY</sequence>
<name>A0A1Y1WL37_9FUNG</name>
<dbReference type="GeneID" id="63806255"/>